<accession>A0AA86NJI3</accession>
<dbReference type="InterPro" id="IPR009057">
    <property type="entry name" value="Homeodomain-like_sf"/>
</dbReference>
<feature type="domain" description="Myb-like" evidence="1">
    <location>
        <begin position="37"/>
        <end position="85"/>
    </location>
</feature>
<dbReference type="EMBL" id="CAXDID020000058">
    <property type="protein sequence ID" value="CAL6008850.1"/>
    <property type="molecule type" value="Genomic_DNA"/>
</dbReference>
<keyword evidence="4" id="KW-1185">Reference proteome</keyword>
<dbReference type="Proteomes" id="UP001642409">
    <property type="component" value="Unassembled WGS sequence"/>
</dbReference>
<dbReference type="CDD" id="cd00167">
    <property type="entry name" value="SANT"/>
    <property type="match status" value="1"/>
</dbReference>
<dbReference type="Gene3D" id="1.10.10.60">
    <property type="entry name" value="Homeodomain-like"/>
    <property type="match status" value="1"/>
</dbReference>
<dbReference type="SUPFAM" id="SSF46689">
    <property type="entry name" value="Homeodomain-like"/>
    <property type="match status" value="1"/>
</dbReference>
<reference evidence="2" key="1">
    <citation type="submission" date="2023-06" db="EMBL/GenBank/DDBJ databases">
        <authorList>
            <person name="Kurt Z."/>
        </authorList>
    </citation>
    <scope>NUCLEOTIDE SEQUENCE</scope>
</reference>
<name>A0AA86NJI3_9EUKA</name>
<evidence type="ECO:0000313" key="3">
    <source>
        <dbReference type="EMBL" id="CAL6008850.1"/>
    </source>
</evidence>
<organism evidence="2">
    <name type="scientific">Hexamita inflata</name>
    <dbReference type="NCBI Taxonomy" id="28002"/>
    <lineage>
        <taxon>Eukaryota</taxon>
        <taxon>Metamonada</taxon>
        <taxon>Diplomonadida</taxon>
        <taxon>Hexamitidae</taxon>
        <taxon>Hexamitinae</taxon>
        <taxon>Hexamita</taxon>
    </lineage>
</organism>
<dbReference type="Pfam" id="PF00249">
    <property type="entry name" value="Myb_DNA-binding"/>
    <property type="match status" value="1"/>
</dbReference>
<proteinExistence type="predicted"/>
<dbReference type="AlphaFoldDB" id="A0AA86NJI3"/>
<gene>
    <name evidence="3" type="ORF">HINF_LOCUS21317</name>
    <name evidence="2" type="ORF">HINF_LOCUS7746</name>
</gene>
<protein>
    <submittedName>
        <fullName evidence="2">SANT/Myb domain</fullName>
    </submittedName>
    <submittedName>
        <fullName evidence="3">SANT/Myb_domain</fullName>
    </submittedName>
</protein>
<dbReference type="SMART" id="SM00717">
    <property type="entry name" value="SANT"/>
    <property type="match status" value="1"/>
</dbReference>
<dbReference type="EMBL" id="CATOUU010000195">
    <property type="protein sequence ID" value="CAI9920101.1"/>
    <property type="molecule type" value="Genomic_DNA"/>
</dbReference>
<evidence type="ECO:0000259" key="1">
    <source>
        <dbReference type="SMART" id="SM00717"/>
    </source>
</evidence>
<evidence type="ECO:0000313" key="2">
    <source>
        <dbReference type="EMBL" id="CAI9920101.1"/>
    </source>
</evidence>
<evidence type="ECO:0000313" key="4">
    <source>
        <dbReference type="Proteomes" id="UP001642409"/>
    </source>
</evidence>
<comment type="caution">
    <text evidence="2">The sequence shown here is derived from an EMBL/GenBank/DDBJ whole genome shotgun (WGS) entry which is preliminary data.</text>
</comment>
<reference evidence="3 4" key="2">
    <citation type="submission" date="2024-07" db="EMBL/GenBank/DDBJ databases">
        <authorList>
            <person name="Akdeniz Z."/>
        </authorList>
    </citation>
    <scope>NUCLEOTIDE SEQUENCE [LARGE SCALE GENOMIC DNA]</scope>
</reference>
<sequence>MRTQQKELLLDNCVKLQEIHSVIHNINQLNLKVRKNMHVKWSDQEDQLMDVALMLFGKNYSIISKIVVSKTPAQVYQRLRYLKGKNSFLQTQQQQE</sequence>
<dbReference type="InterPro" id="IPR001005">
    <property type="entry name" value="SANT/Myb"/>
</dbReference>